<comment type="function">
    <text evidence="7">Involved in cell division.</text>
</comment>
<keyword evidence="9" id="KW-1185">Reference proteome</keyword>
<dbReference type="Proteomes" id="UP000274907">
    <property type="component" value="Unassembled WGS sequence"/>
</dbReference>
<dbReference type="GO" id="GO:0051301">
    <property type="term" value="P:cell division"/>
    <property type="evidence" value="ECO:0007669"/>
    <property type="project" value="UniProtKB-UniRule"/>
</dbReference>
<evidence type="ECO:0000256" key="6">
    <source>
        <dbReference type="ARBA" id="ARBA00023306"/>
    </source>
</evidence>
<name>A0A3R9ZCS0_9CORY</name>
<feature type="transmembrane region" description="Helical" evidence="7">
    <location>
        <begin position="32"/>
        <end position="55"/>
    </location>
</feature>
<keyword evidence="3 7" id="KW-0812">Transmembrane</keyword>
<evidence type="ECO:0000256" key="7">
    <source>
        <dbReference type="HAMAP-Rule" id="MF_00631"/>
    </source>
</evidence>
<protein>
    <recommendedName>
        <fullName evidence="7">Cell division protein CrgA</fullName>
    </recommendedName>
</protein>
<evidence type="ECO:0000256" key="3">
    <source>
        <dbReference type="ARBA" id="ARBA00022692"/>
    </source>
</evidence>
<keyword evidence="5 7" id="KW-0472">Membrane</keyword>
<comment type="similarity">
    <text evidence="7">Belongs to the CrgA family.</text>
</comment>
<dbReference type="InterPro" id="IPR009619">
    <property type="entry name" value="CrgA"/>
</dbReference>
<evidence type="ECO:0000313" key="9">
    <source>
        <dbReference type="Proteomes" id="UP000274907"/>
    </source>
</evidence>
<evidence type="ECO:0000256" key="4">
    <source>
        <dbReference type="ARBA" id="ARBA00022989"/>
    </source>
</evidence>
<proteinExistence type="inferred from homology"/>
<keyword evidence="2 7" id="KW-0132">Cell division</keyword>
<feature type="transmembrane region" description="Helical" evidence="7">
    <location>
        <begin position="67"/>
        <end position="87"/>
    </location>
</feature>
<gene>
    <name evidence="7 8" type="primary">crgA</name>
    <name evidence="8" type="ORF">EAH68_10485</name>
</gene>
<keyword evidence="6 7" id="KW-0131">Cell cycle</keyword>
<comment type="caution">
    <text evidence="8">The sequence shown here is derived from an EMBL/GenBank/DDBJ whole genome shotgun (WGS) entry which is preliminary data.</text>
</comment>
<keyword evidence="4 7" id="KW-1133">Transmembrane helix</keyword>
<dbReference type="RefSeq" id="WP_126121292.1">
    <property type="nucleotide sequence ID" value="NZ_RXHJ01000014.1"/>
</dbReference>
<dbReference type="GO" id="GO:0005886">
    <property type="term" value="C:plasma membrane"/>
    <property type="evidence" value="ECO:0007669"/>
    <property type="project" value="UniProtKB-SubCell"/>
</dbReference>
<keyword evidence="1 7" id="KW-1003">Cell membrane</keyword>
<evidence type="ECO:0000313" key="8">
    <source>
        <dbReference type="EMBL" id="RSZ61906.1"/>
    </source>
</evidence>
<dbReference type="OrthoDB" id="5189646at2"/>
<dbReference type="NCBIfam" id="NF001194">
    <property type="entry name" value="PRK00159.1"/>
    <property type="match status" value="1"/>
</dbReference>
<evidence type="ECO:0000256" key="5">
    <source>
        <dbReference type="ARBA" id="ARBA00023136"/>
    </source>
</evidence>
<evidence type="ECO:0000256" key="1">
    <source>
        <dbReference type="ARBA" id="ARBA00022475"/>
    </source>
</evidence>
<organism evidence="8 9">
    <name type="scientific">Corynebacterium hylobatis</name>
    <dbReference type="NCBI Taxonomy" id="1859290"/>
    <lineage>
        <taxon>Bacteria</taxon>
        <taxon>Bacillati</taxon>
        <taxon>Actinomycetota</taxon>
        <taxon>Actinomycetes</taxon>
        <taxon>Mycobacteriales</taxon>
        <taxon>Corynebacteriaceae</taxon>
        <taxon>Corynebacterium</taxon>
    </lineage>
</organism>
<dbReference type="EMBL" id="RXHJ01000014">
    <property type="protein sequence ID" value="RSZ61906.1"/>
    <property type="molecule type" value="Genomic_DNA"/>
</dbReference>
<dbReference type="AlphaFoldDB" id="A0A3R9ZCS0"/>
<reference evidence="8 9" key="1">
    <citation type="submission" date="2018-12" db="EMBL/GenBank/DDBJ databases">
        <title>YIM 101343 draft genome.</title>
        <authorList>
            <person name="Chen X."/>
        </authorList>
    </citation>
    <scope>NUCLEOTIDE SEQUENCE [LARGE SCALE GENOMIC DNA]</scope>
    <source>
        <strain evidence="8 9">YIM 101343</strain>
    </source>
</reference>
<dbReference type="HAMAP" id="MF_00631">
    <property type="entry name" value="CrgA"/>
    <property type="match status" value="1"/>
</dbReference>
<accession>A0A3R9ZCS0</accession>
<evidence type="ECO:0000256" key="2">
    <source>
        <dbReference type="ARBA" id="ARBA00022618"/>
    </source>
</evidence>
<dbReference type="Pfam" id="PF06781">
    <property type="entry name" value="CrgA"/>
    <property type="match status" value="1"/>
</dbReference>
<comment type="subcellular location">
    <subcellularLocation>
        <location evidence="7">Cell membrane</location>
        <topology evidence="7">Multi-pass membrane protein</topology>
    </subcellularLocation>
</comment>
<sequence>MPKAKITKSPLAHATSSTNRAPVKINTGGTPLWYKVVMFGLMLAGLAWLIINYLVGPQVPFMVDLGAWNYGLGFGLFVLGLLMTMGWR</sequence>